<feature type="non-terminal residue" evidence="1">
    <location>
        <position position="131"/>
    </location>
</feature>
<dbReference type="EMBL" id="BARS01005323">
    <property type="protein sequence ID" value="GAF71660.1"/>
    <property type="molecule type" value="Genomic_DNA"/>
</dbReference>
<evidence type="ECO:0008006" key="2">
    <source>
        <dbReference type="Google" id="ProtNLM"/>
    </source>
</evidence>
<name>X0T6F7_9ZZZZ</name>
<comment type="caution">
    <text evidence="1">The sequence shown here is derived from an EMBL/GenBank/DDBJ whole genome shotgun (WGS) entry which is preliminary data.</text>
</comment>
<reference evidence="1" key="1">
    <citation type="journal article" date="2014" name="Front. Microbiol.">
        <title>High frequency of phylogenetically diverse reductive dehalogenase-homologous genes in deep subseafloor sedimentary metagenomes.</title>
        <authorList>
            <person name="Kawai M."/>
            <person name="Futagami T."/>
            <person name="Toyoda A."/>
            <person name="Takaki Y."/>
            <person name="Nishi S."/>
            <person name="Hori S."/>
            <person name="Arai W."/>
            <person name="Tsubouchi T."/>
            <person name="Morono Y."/>
            <person name="Uchiyama I."/>
            <person name="Ito T."/>
            <person name="Fujiyama A."/>
            <person name="Inagaki F."/>
            <person name="Takami H."/>
        </authorList>
    </citation>
    <scope>NUCLEOTIDE SEQUENCE</scope>
    <source>
        <strain evidence="1">Expedition CK06-06</strain>
    </source>
</reference>
<dbReference type="Gene3D" id="3.40.50.150">
    <property type="entry name" value="Vaccinia Virus protein VP39"/>
    <property type="match status" value="1"/>
</dbReference>
<organism evidence="1">
    <name type="scientific">marine sediment metagenome</name>
    <dbReference type="NCBI Taxonomy" id="412755"/>
    <lineage>
        <taxon>unclassified sequences</taxon>
        <taxon>metagenomes</taxon>
        <taxon>ecological metagenomes</taxon>
    </lineage>
</organism>
<protein>
    <recommendedName>
        <fullName evidence="2">DNA methylase N-4/N-6 domain-containing protein</fullName>
    </recommendedName>
</protein>
<gene>
    <name evidence="1" type="ORF">S01H1_10438</name>
</gene>
<sequence>MTQMELNKVYNRDCLELMREIPDKYFDLTVTDPPYGLNIASKGSVGGGKLAKVKDYGICEWDKNIPSKAYFDEIKRTSKNQIIFGGNYMTKFLPPSSCWIVWDKDNSANFADCELAWTSFNTAVRKIKIRW</sequence>
<accession>X0T6F7</accession>
<dbReference type="InterPro" id="IPR029063">
    <property type="entry name" value="SAM-dependent_MTases_sf"/>
</dbReference>
<proteinExistence type="predicted"/>
<dbReference type="SUPFAM" id="SSF53335">
    <property type="entry name" value="S-adenosyl-L-methionine-dependent methyltransferases"/>
    <property type="match status" value="1"/>
</dbReference>
<evidence type="ECO:0000313" key="1">
    <source>
        <dbReference type="EMBL" id="GAF71660.1"/>
    </source>
</evidence>
<dbReference type="AlphaFoldDB" id="X0T6F7"/>